<dbReference type="EMBL" id="CAUYUJ010015917">
    <property type="protein sequence ID" value="CAK0859605.1"/>
    <property type="molecule type" value="Genomic_DNA"/>
</dbReference>
<proteinExistence type="predicted"/>
<comment type="caution">
    <text evidence="2">The sequence shown here is derived from an EMBL/GenBank/DDBJ whole genome shotgun (WGS) entry which is preliminary data.</text>
</comment>
<feature type="region of interest" description="Disordered" evidence="1">
    <location>
        <begin position="34"/>
        <end position="117"/>
    </location>
</feature>
<accession>A0ABN9UL41</accession>
<sequence>MRPVEGNPSTPALSKDIGGALEVRRGTNSAALTFMPSGDSCFAADPEPAPPPDRGQPPEAPCCEAPCWDTAPAPGRPGAQRPPPAPARTAPRRPRPAAVLQAGPGRRSPRTRPQRQR</sequence>
<organism evidence="2 3">
    <name type="scientific">Prorocentrum cordatum</name>
    <dbReference type="NCBI Taxonomy" id="2364126"/>
    <lineage>
        <taxon>Eukaryota</taxon>
        <taxon>Sar</taxon>
        <taxon>Alveolata</taxon>
        <taxon>Dinophyceae</taxon>
        <taxon>Prorocentrales</taxon>
        <taxon>Prorocentraceae</taxon>
        <taxon>Prorocentrum</taxon>
    </lineage>
</organism>
<protein>
    <submittedName>
        <fullName evidence="2">Uncharacterized protein</fullName>
    </submittedName>
</protein>
<evidence type="ECO:0000256" key="1">
    <source>
        <dbReference type="SAM" id="MobiDB-lite"/>
    </source>
</evidence>
<reference evidence="2" key="1">
    <citation type="submission" date="2023-10" db="EMBL/GenBank/DDBJ databases">
        <authorList>
            <person name="Chen Y."/>
            <person name="Shah S."/>
            <person name="Dougan E. K."/>
            <person name="Thang M."/>
            <person name="Chan C."/>
        </authorList>
    </citation>
    <scope>NUCLEOTIDE SEQUENCE [LARGE SCALE GENOMIC DNA]</scope>
</reference>
<dbReference type="Proteomes" id="UP001189429">
    <property type="component" value="Unassembled WGS sequence"/>
</dbReference>
<feature type="compositionally biased region" description="Basic residues" evidence="1">
    <location>
        <begin position="107"/>
        <end position="117"/>
    </location>
</feature>
<evidence type="ECO:0000313" key="3">
    <source>
        <dbReference type="Proteomes" id="UP001189429"/>
    </source>
</evidence>
<name>A0ABN9UL41_9DINO</name>
<evidence type="ECO:0000313" key="2">
    <source>
        <dbReference type="EMBL" id="CAK0859605.1"/>
    </source>
</evidence>
<keyword evidence="3" id="KW-1185">Reference proteome</keyword>
<feature type="compositionally biased region" description="Low complexity" evidence="1">
    <location>
        <begin position="61"/>
        <end position="79"/>
    </location>
</feature>
<feature type="compositionally biased region" description="Pro residues" evidence="1">
    <location>
        <begin position="47"/>
        <end position="60"/>
    </location>
</feature>
<gene>
    <name evidence="2" type="ORF">PCOR1329_LOCUS48922</name>
</gene>